<sequence>MVTPYTEDCISLTGVFGEPVGFPMFRDPLDPSLRLHELGSGMKPGEMIKDLHGPGNYLYLQRDLGVKLYFQGFAFVPPDETLQSMSEIYRKNRQCLCEDRARVKVNVATLEYKFVAAPVFGVVKPVFLRHPITGKIIKHEYPYPAFPTIRLRTAEPILVVTKACCQLPRYPRRFDPLEQLEHEQNQFFHNPPLMWFSRANWHLMPKSPLIPSPPSVLALYLPASNCVVRPVTSTTKLAAAASLRLRKRQRDTAPSEECPPPKRPRGTPCIHLRRNPPRAAKTMAREIMAPPARRRRVT</sequence>
<gene>
    <name evidence="2" type="ORF">CYLTODRAFT_177977</name>
</gene>
<dbReference type="EMBL" id="KN880788">
    <property type="protein sequence ID" value="KIY62401.1"/>
    <property type="molecule type" value="Genomic_DNA"/>
</dbReference>
<evidence type="ECO:0000256" key="1">
    <source>
        <dbReference type="SAM" id="MobiDB-lite"/>
    </source>
</evidence>
<proteinExistence type="predicted"/>
<protein>
    <submittedName>
        <fullName evidence="2">Uncharacterized protein</fullName>
    </submittedName>
</protein>
<dbReference type="OrthoDB" id="2962802at2759"/>
<organism evidence="2 3">
    <name type="scientific">Cylindrobasidium torrendii FP15055 ss-10</name>
    <dbReference type="NCBI Taxonomy" id="1314674"/>
    <lineage>
        <taxon>Eukaryota</taxon>
        <taxon>Fungi</taxon>
        <taxon>Dikarya</taxon>
        <taxon>Basidiomycota</taxon>
        <taxon>Agaricomycotina</taxon>
        <taxon>Agaricomycetes</taxon>
        <taxon>Agaricomycetidae</taxon>
        <taxon>Agaricales</taxon>
        <taxon>Marasmiineae</taxon>
        <taxon>Physalacriaceae</taxon>
        <taxon>Cylindrobasidium</taxon>
    </lineage>
</organism>
<feature type="region of interest" description="Disordered" evidence="1">
    <location>
        <begin position="246"/>
        <end position="298"/>
    </location>
</feature>
<dbReference type="AlphaFoldDB" id="A0A0D7AYQ8"/>
<keyword evidence="3" id="KW-1185">Reference proteome</keyword>
<reference evidence="2 3" key="1">
    <citation type="journal article" date="2015" name="Fungal Genet. Biol.">
        <title>Evolution of novel wood decay mechanisms in Agaricales revealed by the genome sequences of Fistulina hepatica and Cylindrobasidium torrendii.</title>
        <authorList>
            <person name="Floudas D."/>
            <person name="Held B.W."/>
            <person name="Riley R."/>
            <person name="Nagy L.G."/>
            <person name="Koehler G."/>
            <person name="Ransdell A.S."/>
            <person name="Younus H."/>
            <person name="Chow J."/>
            <person name="Chiniquy J."/>
            <person name="Lipzen A."/>
            <person name="Tritt A."/>
            <person name="Sun H."/>
            <person name="Haridas S."/>
            <person name="LaButti K."/>
            <person name="Ohm R.A."/>
            <person name="Kues U."/>
            <person name="Blanchette R.A."/>
            <person name="Grigoriev I.V."/>
            <person name="Minto R.E."/>
            <person name="Hibbett D.S."/>
        </authorList>
    </citation>
    <scope>NUCLEOTIDE SEQUENCE [LARGE SCALE GENOMIC DNA]</scope>
    <source>
        <strain evidence="2 3">FP15055 ss-10</strain>
    </source>
</reference>
<dbReference type="Proteomes" id="UP000054007">
    <property type="component" value="Unassembled WGS sequence"/>
</dbReference>
<evidence type="ECO:0000313" key="3">
    <source>
        <dbReference type="Proteomes" id="UP000054007"/>
    </source>
</evidence>
<evidence type="ECO:0000313" key="2">
    <source>
        <dbReference type="EMBL" id="KIY62401.1"/>
    </source>
</evidence>
<accession>A0A0D7AYQ8</accession>
<name>A0A0D7AYQ8_9AGAR</name>